<name>A0A0D7AWQ6_9AGAR</name>
<evidence type="ECO:0000313" key="1">
    <source>
        <dbReference type="EMBL" id="KIY62274.1"/>
    </source>
</evidence>
<dbReference type="AlphaFoldDB" id="A0A0D7AWQ6"/>
<reference evidence="1 2" key="1">
    <citation type="journal article" date="2015" name="Fungal Genet. Biol.">
        <title>Evolution of novel wood decay mechanisms in Agaricales revealed by the genome sequences of Fistulina hepatica and Cylindrobasidium torrendii.</title>
        <authorList>
            <person name="Floudas D."/>
            <person name="Held B.W."/>
            <person name="Riley R."/>
            <person name="Nagy L.G."/>
            <person name="Koehler G."/>
            <person name="Ransdell A.S."/>
            <person name="Younus H."/>
            <person name="Chow J."/>
            <person name="Chiniquy J."/>
            <person name="Lipzen A."/>
            <person name="Tritt A."/>
            <person name="Sun H."/>
            <person name="Haridas S."/>
            <person name="LaButti K."/>
            <person name="Ohm R.A."/>
            <person name="Kues U."/>
            <person name="Blanchette R.A."/>
            <person name="Grigoriev I.V."/>
            <person name="Minto R.E."/>
            <person name="Hibbett D.S."/>
        </authorList>
    </citation>
    <scope>NUCLEOTIDE SEQUENCE [LARGE SCALE GENOMIC DNA]</scope>
    <source>
        <strain evidence="1 2">FP15055 ss-10</strain>
    </source>
</reference>
<proteinExistence type="predicted"/>
<evidence type="ECO:0000313" key="2">
    <source>
        <dbReference type="Proteomes" id="UP000054007"/>
    </source>
</evidence>
<gene>
    <name evidence="1" type="ORF">CYLTODRAFT_182677</name>
</gene>
<accession>A0A0D7AWQ6</accession>
<dbReference type="Proteomes" id="UP000054007">
    <property type="component" value="Unassembled WGS sequence"/>
</dbReference>
<dbReference type="EMBL" id="KN880803">
    <property type="protein sequence ID" value="KIY62274.1"/>
    <property type="molecule type" value="Genomic_DNA"/>
</dbReference>
<organism evidence="1 2">
    <name type="scientific">Cylindrobasidium torrendii FP15055 ss-10</name>
    <dbReference type="NCBI Taxonomy" id="1314674"/>
    <lineage>
        <taxon>Eukaryota</taxon>
        <taxon>Fungi</taxon>
        <taxon>Dikarya</taxon>
        <taxon>Basidiomycota</taxon>
        <taxon>Agaricomycotina</taxon>
        <taxon>Agaricomycetes</taxon>
        <taxon>Agaricomycetidae</taxon>
        <taxon>Agaricales</taxon>
        <taxon>Marasmiineae</taxon>
        <taxon>Physalacriaceae</taxon>
        <taxon>Cylindrobasidium</taxon>
    </lineage>
</organism>
<keyword evidence="2" id="KW-1185">Reference proteome</keyword>
<protein>
    <submittedName>
        <fullName evidence="1">Uncharacterized protein</fullName>
    </submittedName>
</protein>
<sequence>MAIGTKLEIQPQRPAYGAIAVDFLNSGRFCSIHRRDKDYLSNKAAMLKFVLLLDVHSAISRCRASSLSDMAYDGSMRDYSSGGPAGTQWKRDLGYLRTCLLVHNDSDSHSSLGLHTPLSNLTVGVGLLSPNHRQAHNQVHVHEVPRMQRRFAPCPRRISFYKPDELHLLIVPGSRHSKRAAVYASSRDASAKMSGATLGRTTCARG</sequence>